<sequence length="44" mass="5483">MDFKFKTMKIRDFFDFQNGPKTTINLLILMLLFGFYFFIKKYLF</sequence>
<evidence type="ECO:0000256" key="1">
    <source>
        <dbReference type="SAM" id="Phobius"/>
    </source>
</evidence>
<dbReference type="PATRIC" id="fig|362413.3.peg.4411"/>
<gene>
    <name evidence="2" type="ORF">RC62_4493</name>
</gene>
<comment type="caution">
    <text evidence="2">The sequence shown here is derived from an EMBL/GenBank/DDBJ whole genome shotgun (WGS) entry which is preliminary data.</text>
</comment>
<feature type="transmembrane region" description="Helical" evidence="1">
    <location>
        <begin position="21"/>
        <end position="39"/>
    </location>
</feature>
<organism evidence="2 3">
    <name type="scientific">Flavobacterium aquidurense</name>
    <dbReference type="NCBI Taxonomy" id="362413"/>
    <lineage>
        <taxon>Bacteria</taxon>
        <taxon>Pseudomonadati</taxon>
        <taxon>Bacteroidota</taxon>
        <taxon>Flavobacteriia</taxon>
        <taxon>Flavobacteriales</taxon>
        <taxon>Flavobacteriaceae</taxon>
        <taxon>Flavobacterium</taxon>
    </lineage>
</organism>
<evidence type="ECO:0000313" key="2">
    <source>
        <dbReference type="EMBL" id="KQB41118.1"/>
    </source>
</evidence>
<dbReference type="EMBL" id="JRLF01000009">
    <property type="protein sequence ID" value="KQB41118.1"/>
    <property type="molecule type" value="Genomic_DNA"/>
</dbReference>
<keyword evidence="1" id="KW-0472">Membrane</keyword>
<keyword evidence="1" id="KW-0812">Transmembrane</keyword>
<accession>A0A0Q0WXW4</accession>
<dbReference type="AlphaFoldDB" id="A0A0Q0WXW4"/>
<protein>
    <submittedName>
        <fullName evidence="2">Uncharacterized protein</fullName>
    </submittedName>
</protein>
<name>A0A0Q0WXW4_9FLAO</name>
<proteinExistence type="predicted"/>
<keyword evidence="1" id="KW-1133">Transmembrane helix</keyword>
<reference evidence="2 3" key="1">
    <citation type="submission" date="2014-09" db="EMBL/GenBank/DDBJ databases">
        <title>Genome sequence of Flavobacterium aquidurense RC62.</title>
        <authorList>
            <person name="Kim J.F."/>
            <person name="Kwak M.-J."/>
        </authorList>
    </citation>
    <scope>NUCLEOTIDE SEQUENCE [LARGE SCALE GENOMIC DNA]</scope>
    <source>
        <strain evidence="2 3">RC62</strain>
    </source>
</reference>
<dbReference type="Proteomes" id="UP000050443">
    <property type="component" value="Unassembled WGS sequence"/>
</dbReference>
<evidence type="ECO:0000313" key="3">
    <source>
        <dbReference type="Proteomes" id="UP000050443"/>
    </source>
</evidence>